<reference evidence="8 9" key="1">
    <citation type="journal article" date="2014" name="Genome Announc.">
        <title>Draft Genome Sequence of Fervidicella metallireducens Strain AeBT, an Iron-Reducing Thermoanaerobe from the Great Artesian Basin.</title>
        <authorList>
            <person name="Patel B.K."/>
        </authorList>
    </citation>
    <scope>NUCLEOTIDE SEQUENCE [LARGE SCALE GENOMIC DNA]</scope>
    <source>
        <strain evidence="8 9">AeB</strain>
    </source>
</reference>
<proteinExistence type="inferred from homology"/>
<keyword evidence="9" id="KW-1185">Reference proteome</keyword>
<evidence type="ECO:0000256" key="3">
    <source>
        <dbReference type="ARBA" id="ARBA00022801"/>
    </source>
</evidence>
<evidence type="ECO:0000313" key="9">
    <source>
        <dbReference type="Proteomes" id="UP000019681"/>
    </source>
</evidence>
<evidence type="ECO:0000313" key="8">
    <source>
        <dbReference type="EMBL" id="EYE87839.1"/>
    </source>
</evidence>
<dbReference type="InterPro" id="IPR002510">
    <property type="entry name" value="Metalloprtase-TldD/E_N"/>
</dbReference>
<dbReference type="InterPro" id="IPR045570">
    <property type="entry name" value="Metalloprtase-TldD/E_cen_dom"/>
</dbReference>
<protein>
    <recommendedName>
        <fullName evidence="10">Zn-dependent protease</fullName>
    </recommendedName>
</protein>
<dbReference type="AlphaFoldDB" id="A0A017RTQ2"/>
<dbReference type="EMBL" id="AZQP01000036">
    <property type="protein sequence ID" value="EYE87839.1"/>
    <property type="molecule type" value="Genomic_DNA"/>
</dbReference>
<evidence type="ECO:0000259" key="5">
    <source>
        <dbReference type="Pfam" id="PF01523"/>
    </source>
</evidence>
<dbReference type="InterPro" id="IPR025502">
    <property type="entry name" value="TldD"/>
</dbReference>
<comment type="caution">
    <text evidence="8">The sequence shown here is derived from an EMBL/GenBank/DDBJ whole genome shotgun (WGS) entry which is preliminary data.</text>
</comment>
<evidence type="ECO:0000256" key="4">
    <source>
        <dbReference type="ARBA" id="ARBA00023049"/>
    </source>
</evidence>
<dbReference type="Gene3D" id="3.30.2290.10">
    <property type="entry name" value="PmbA/TldD superfamily"/>
    <property type="match status" value="1"/>
</dbReference>
<dbReference type="OrthoDB" id="9803213at2"/>
<dbReference type="GO" id="GO:0006508">
    <property type="term" value="P:proteolysis"/>
    <property type="evidence" value="ECO:0007669"/>
    <property type="project" value="UniProtKB-KW"/>
</dbReference>
<dbReference type="Proteomes" id="UP000019681">
    <property type="component" value="Unassembled WGS sequence"/>
</dbReference>
<keyword evidence="3" id="KW-0378">Hydrolase</keyword>
<dbReference type="Pfam" id="PF19290">
    <property type="entry name" value="PmbA_TldD_2nd"/>
    <property type="match status" value="1"/>
</dbReference>
<dbReference type="InterPro" id="IPR051463">
    <property type="entry name" value="Peptidase_U62_metallo"/>
</dbReference>
<dbReference type="PANTHER" id="PTHR30624">
    <property type="entry name" value="UNCHARACTERIZED PROTEIN TLDD AND PMBA"/>
    <property type="match status" value="1"/>
</dbReference>
<organism evidence="8 9">
    <name type="scientific">Fervidicella metallireducens AeB</name>
    <dbReference type="NCBI Taxonomy" id="1403537"/>
    <lineage>
        <taxon>Bacteria</taxon>
        <taxon>Bacillati</taxon>
        <taxon>Bacillota</taxon>
        <taxon>Clostridia</taxon>
        <taxon>Eubacteriales</taxon>
        <taxon>Clostridiaceae</taxon>
        <taxon>Fervidicella</taxon>
    </lineage>
</organism>
<dbReference type="InterPro" id="IPR035068">
    <property type="entry name" value="TldD/PmbA_N"/>
</dbReference>
<comment type="similarity">
    <text evidence="1">Belongs to the peptidase U62 family.</text>
</comment>
<evidence type="ECO:0008006" key="10">
    <source>
        <dbReference type="Google" id="ProtNLM"/>
    </source>
</evidence>
<dbReference type="Pfam" id="PF19289">
    <property type="entry name" value="PmbA_TldD_3rd"/>
    <property type="match status" value="1"/>
</dbReference>
<dbReference type="GO" id="GO:0008237">
    <property type="term" value="F:metallopeptidase activity"/>
    <property type="evidence" value="ECO:0007669"/>
    <property type="project" value="UniProtKB-KW"/>
</dbReference>
<sequence length="450" mass="49363">MDRNLLLNALTKEGYQDLRYQKLNKTSIVVKDRDVKEVSVITKSGGHARCLLGGGFGTFSFNNIDDASMALEECIRASRLIPGNKKLAKTPVIQDKITVEPKTDPRQISIDDKKELLLKYCNILMDYEGIATVTADYYEQFSDKIFVNNEGTVIEQEELICGMKFFITSQKGDITQQTRLSFGGNQSFHELLDKEEFVLAKARETVNLLSAAPVTGGIYDVILDSDVGGLFIHEAFGHLSEADNLLGSPSLKKTMTLGTRFGRDILNVIDDPSMEGNPGSYIYDDEGVKGTRTYLIKNGFLSGRLHSRETAEETNEIPTGHARAKDFNFTPIVRMGNIYIDKGTDNIEDMIKSIDYGIYLFGSAGGQTSGEAFTFAVQGGYIIRNGKLCEMVRDIALSGNLFETLHNIEMIGNEVTFSRVGGCGKSGQILVSSGKGSAPIKIKSMAIGGK</sequence>
<feature type="domain" description="Metalloprotease TldD/E central" evidence="7">
    <location>
        <begin position="104"/>
        <end position="207"/>
    </location>
</feature>
<dbReference type="Pfam" id="PF01523">
    <property type="entry name" value="PmbA_TldD_1st"/>
    <property type="match status" value="1"/>
</dbReference>
<gene>
    <name evidence="8" type="ORF">Q428_11030</name>
</gene>
<dbReference type="GO" id="GO:0005829">
    <property type="term" value="C:cytosol"/>
    <property type="evidence" value="ECO:0007669"/>
    <property type="project" value="TreeGrafter"/>
</dbReference>
<dbReference type="RefSeq" id="WP_035380723.1">
    <property type="nucleotide sequence ID" value="NZ_AZQP01000036.1"/>
</dbReference>
<dbReference type="InterPro" id="IPR036059">
    <property type="entry name" value="TldD/PmbA_sf"/>
</dbReference>
<evidence type="ECO:0000259" key="6">
    <source>
        <dbReference type="Pfam" id="PF19289"/>
    </source>
</evidence>
<accession>A0A017RTQ2</accession>
<evidence type="ECO:0000259" key="7">
    <source>
        <dbReference type="Pfam" id="PF19290"/>
    </source>
</evidence>
<feature type="domain" description="Metalloprotease TldD/E C-terminal" evidence="6">
    <location>
        <begin position="217"/>
        <end position="449"/>
    </location>
</feature>
<dbReference type="STRING" id="1403537.Q428_11030"/>
<evidence type="ECO:0000256" key="1">
    <source>
        <dbReference type="ARBA" id="ARBA00005836"/>
    </source>
</evidence>
<evidence type="ECO:0000256" key="2">
    <source>
        <dbReference type="ARBA" id="ARBA00022670"/>
    </source>
</evidence>
<name>A0A017RTQ2_9CLOT</name>
<dbReference type="PANTHER" id="PTHR30624:SF0">
    <property type="entry name" value="METALLOPROTEASE SLR0863"/>
    <property type="match status" value="1"/>
</dbReference>
<dbReference type="InterPro" id="IPR045569">
    <property type="entry name" value="Metalloprtase-TldD/E_C"/>
</dbReference>
<keyword evidence="2" id="KW-0645">Protease</keyword>
<dbReference type="PIRSF" id="PIRSF004919">
    <property type="entry name" value="TldD"/>
    <property type="match status" value="1"/>
</dbReference>
<feature type="domain" description="Metalloprotease TldD/E N-terminal" evidence="5">
    <location>
        <begin position="17"/>
        <end position="78"/>
    </location>
</feature>
<dbReference type="SUPFAM" id="SSF111283">
    <property type="entry name" value="Putative modulator of DNA gyrase, PmbA/TldD"/>
    <property type="match status" value="1"/>
</dbReference>
<keyword evidence="4" id="KW-0482">Metalloprotease</keyword>